<evidence type="ECO:0000313" key="5">
    <source>
        <dbReference type="EMBL" id="JAS25557.1"/>
    </source>
</evidence>
<feature type="compositionally biased region" description="Low complexity" evidence="3">
    <location>
        <begin position="24"/>
        <end position="89"/>
    </location>
</feature>
<feature type="region of interest" description="Disordered" evidence="3">
    <location>
        <begin position="1"/>
        <end position="113"/>
    </location>
</feature>
<comment type="similarity">
    <text evidence="1 2">Belongs to the phospholipid scramblase family.</text>
</comment>
<gene>
    <name evidence="4" type="ORF">g.43323</name>
    <name evidence="5" type="ORF">g.43329</name>
</gene>
<evidence type="ECO:0000256" key="3">
    <source>
        <dbReference type="SAM" id="MobiDB-lite"/>
    </source>
</evidence>
<accession>A0A1B6BX50</accession>
<reference evidence="4" key="1">
    <citation type="submission" date="2015-12" db="EMBL/GenBank/DDBJ databases">
        <title>De novo transcriptome assembly of four potential Pierce s Disease insect vectors from Arizona vineyards.</title>
        <authorList>
            <person name="Tassone E.E."/>
        </authorList>
    </citation>
    <scope>NUCLEOTIDE SEQUENCE</scope>
</reference>
<dbReference type="AlphaFoldDB" id="A0A1B6BX50"/>
<dbReference type="EMBL" id="GEDC01031674">
    <property type="protein sequence ID" value="JAS05624.1"/>
    <property type="molecule type" value="Transcribed_RNA"/>
</dbReference>
<sequence length="367" mass="39496">MQSGYPPPYSENTNYPPGPGFQVPQPYGYPGSQPQGYPPASGSYPPSQGGYPPSQGGYPPAQGGYPPSQGGYPPTQGSYPPSQGGYAPPQGYPAPGGYPPISQQPTSGGPPGSAPTYLYNIAAMPSYQSGGWMSVPSSAPGNCPPGLEYLCSIDQLLVHQKVEILEALIGFETKNKFTIKNSVGQKVFYAVEDSDCCTRNCCGPIRPFGMKILDNYKNQIMYFNRPLACSSCWFPCCLQKLEVFAPVGCLIGSVEQEWSILTPQFSIKNAAGDTVLQIEGPICTFSMCGDVEFNILSRDGGTVVGKISKQWSGLLREAFTDADYFGITFPMDLDVRMKAVMLGACFLIDYMFFEKAGNTESDMPGML</sequence>
<keyword evidence="2" id="KW-0449">Lipoprotein</keyword>
<evidence type="ECO:0000256" key="2">
    <source>
        <dbReference type="RuleBase" id="RU363116"/>
    </source>
</evidence>
<keyword evidence="2" id="KW-0564">Palmitate</keyword>
<dbReference type="GO" id="GO:0017128">
    <property type="term" value="F:phospholipid scramblase activity"/>
    <property type="evidence" value="ECO:0007669"/>
    <property type="project" value="InterPro"/>
</dbReference>
<protein>
    <recommendedName>
        <fullName evidence="2">Phospholipid scramblase</fullName>
    </recommendedName>
</protein>
<dbReference type="PANTHER" id="PTHR23248">
    <property type="entry name" value="PHOSPHOLIPID SCRAMBLASE-RELATED"/>
    <property type="match status" value="1"/>
</dbReference>
<comment type="cofactor">
    <cofactor evidence="2">
        <name>Ca(2+)</name>
        <dbReference type="ChEBI" id="CHEBI:29108"/>
    </cofactor>
</comment>
<name>A0A1B6BX50_9HEMI</name>
<dbReference type="Pfam" id="PF03803">
    <property type="entry name" value="Scramblase"/>
    <property type="match status" value="1"/>
</dbReference>
<organism evidence="4">
    <name type="scientific">Clastoptera arizonana</name>
    <name type="common">Arizona spittle bug</name>
    <dbReference type="NCBI Taxonomy" id="38151"/>
    <lineage>
        <taxon>Eukaryota</taxon>
        <taxon>Metazoa</taxon>
        <taxon>Ecdysozoa</taxon>
        <taxon>Arthropoda</taxon>
        <taxon>Hexapoda</taxon>
        <taxon>Insecta</taxon>
        <taxon>Pterygota</taxon>
        <taxon>Neoptera</taxon>
        <taxon>Paraneoptera</taxon>
        <taxon>Hemiptera</taxon>
        <taxon>Auchenorrhyncha</taxon>
        <taxon>Cercopoidea</taxon>
        <taxon>Clastopteridae</taxon>
        <taxon>Clastoptera</taxon>
    </lineage>
</organism>
<evidence type="ECO:0000313" key="4">
    <source>
        <dbReference type="EMBL" id="JAS05624.1"/>
    </source>
</evidence>
<dbReference type="InterPro" id="IPR005552">
    <property type="entry name" value="Scramblase"/>
</dbReference>
<evidence type="ECO:0000256" key="1">
    <source>
        <dbReference type="ARBA" id="ARBA00005350"/>
    </source>
</evidence>
<dbReference type="EMBL" id="GEDC01011741">
    <property type="protein sequence ID" value="JAS25557.1"/>
    <property type="molecule type" value="Transcribed_RNA"/>
</dbReference>
<dbReference type="GO" id="GO:0005886">
    <property type="term" value="C:plasma membrane"/>
    <property type="evidence" value="ECO:0007669"/>
    <property type="project" value="TreeGrafter"/>
</dbReference>
<comment type="function">
    <text evidence="2">May mediate accelerated ATP-independent bidirectional transbilayer migration of phospholipids upon binding calcium ions that results in a loss of phospholipid asymmetry in the plasma membrane.</text>
</comment>
<dbReference type="PANTHER" id="PTHR23248:SF9">
    <property type="entry name" value="PHOSPHOLIPID SCRAMBLASE"/>
    <property type="match status" value="1"/>
</dbReference>
<dbReference type="SUPFAM" id="SSF54518">
    <property type="entry name" value="Tubby C-terminal domain-like"/>
    <property type="match status" value="1"/>
</dbReference>
<dbReference type="InterPro" id="IPR025659">
    <property type="entry name" value="Tubby-like_C"/>
</dbReference>
<proteinExistence type="inferred from homology"/>
<keyword evidence="2" id="KW-0106">Calcium</keyword>